<evidence type="ECO:0000259" key="1">
    <source>
        <dbReference type="Pfam" id="PF07693"/>
    </source>
</evidence>
<comment type="caution">
    <text evidence="2">The sequence shown here is derived from an EMBL/GenBank/DDBJ whole genome shotgun (WGS) entry which is preliminary data.</text>
</comment>
<reference evidence="3" key="1">
    <citation type="journal article" date="2019" name="Int. J. Syst. Evol. Microbiol.">
        <title>The Global Catalogue of Microorganisms (GCM) 10K type strain sequencing project: providing services to taxonomists for standard genome sequencing and annotation.</title>
        <authorList>
            <consortium name="The Broad Institute Genomics Platform"/>
            <consortium name="The Broad Institute Genome Sequencing Center for Infectious Disease"/>
            <person name="Wu L."/>
            <person name="Ma J."/>
        </authorList>
    </citation>
    <scope>NUCLEOTIDE SEQUENCE [LARGE SCALE GENOMIC DNA]</scope>
    <source>
        <strain evidence="3">JCM 16704</strain>
    </source>
</reference>
<accession>A0ABP7Z2L0</accession>
<name>A0ABP7Z2L0_9SPHI</name>
<feature type="domain" description="KAP NTPase" evidence="1">
    <location>
        <begin position="8"/>
        <end position="261"/>
    </location>
</feature>
<dbReference type="InterPro" id="IPR011646">
    <property type="entry name" value="KAP_P-loop"/>
</dbReference>
<organism evidence="2 3">
    <name type="scientific">Sphingobacterium kyonggiense</name>
    <dbReference type="NCBI Taxonomy" id="714075"/>
    <lineage>
        <taxon>Bacteria</taxon>
        <taxon>Pseudomonadati</taxon>
        <taxon>Bacteroidota</taxon>
        <taxon>Sphingobacteriia</taxon>
        <taxon>Sphingobacteriales</taxon>
        <taxon>Sphingobacteriaceae</taxon>
        <taxon>Sphingobacterium</taxon>
    </lineage>
</organism>
<dbReference type="Gene3D" id="3.40.50.300">
    <property type="entry name" value="P-loop containing nucleotide triphosphate hydrolases"/>
    <property type="match status" value="1"/>
</dbReference>
<evidence type="ECO:0000313" key="3">
    <source>
        <dbReference type="Proteomes" id="UP001500101"/>
    </source>
</evidence>
<keyword evidence="3" id="KW-1185">Reference proteome</keyword>
<protein>
    <recommendedName>
        <fullName evidence="1">KAP NTPase domain-containing protein</fullName>
    </recommendedName>
</protein>
<sequence>MNRIENVLLNYLQTETNHAILLTGDWGSGKTHYIKNVFFEKAKNIKTIGSGAEKNYQPILVSLFGVKSIGDIKDRIWISLYPLLDNKYAHYGTSILKGIIKSVDVSKLLGKEGLLEGTVDNAGKTAKDINKKAKEKLKFDNLLICLDDLERVNKEYLKEDELLGFINSLVEHDNNKIILIANEDKMDAERFKKIKEKTIGYTLHFEQSFREVFDNFISTYDSTDTFKEFISKQYKIISDIFTKEGQGRVNYRTLKNFISIFGQGYHVIGTQGLGITPLERLKESILIDILKFTLGVCIEFRKGEISYKERQDLEQYETLAISRILGKESQKGSYLIKFIDSYINDDNQYTFYTSIYETVTGGNIFDINRLRQELRKKHHVIDDNIPIHYDIYNKLLEHDYLKLADREYRDLLRKLKNYAEQGLFLPRRVHS</sequence>
<dbReference type="RefSeq" id="WP_344675644.1">
    <property type="nucleotide sequence ID" value="NZ_BAAAZI010000012.1"/>
</dbReference>
<gene>
    <name evidence="2" type="ORF">GCM10022216_30390</name>
</gene>
<dbReference type="SUPFAM" id="SSF52540">
    <property type="entry name" value="P-loop containing nucleoside triphosphate hydrolases"/>
    <property type="match status" value="1"/>
</dbReference>
<evidence type="ECO:0000313" key="2">
    <source>
        <dbReference type="EMBL" id="GAA4145942.1"/>
    </source>
</evidence>
<dbReference type="InterPro" id="IPR027417">
    <property type="entry name" value="P-loop_NTPase"/>
</dbReference>
<dbReference type="EMBL" id="BAAAZI010000012">
    <property type="protein sequence ID" value="GAA4145942.1"/>
    <property type="molecule type" value="Genomic_DNA"/>
</dbReference>
<proteinExistence type="predicted"/>
<dbReference type="Proteomes" id="UP001500101">
    <property type="component" value="Unassembled WGS sequence"/>
</dbReference>
<dbReference type="Pfam" id="PF07693">
    <property type="entry name" value="KAP_NTPase"/>
    <property type="match status" value="1"/>
</dbReference>